<gene>
    <name evidence="1" type="ORF">I302_100660</name>
</gene>
<proteinExistence type="predicted"/>
<dbReference type="GeneID" id="30208434"/>
<accession>A0AAJ8K0P6</accession>
<dbReference type="KEGG" id="kbi:30208434"/>
<reference evidence="1" key="1">
    <citation type="submission" date="2013-07" db="EMBL/GenBank/DDBJ databases">
        <authorList>
            <consortium name="The Broad Institute Genome Sequencing Platform"/>
            <person name="Cuomo C."/>
            <person name="Litvintseva A."/>
            <person name="Chen Y."/>
            <person name="Heitman J."/>
            <person name="Sun S."/>
            <person name="Springer D."/>
            <person name="Dromer F."/>
            <person name="Young S.K."/>
            <person name="Zeng Q."/>
            <person name="Gargeya S."/>
            <person name="Fitzgerald M."/>
            <person name="Abouelleil A."/>
            <person name="Alvarado L."/>
            <person name="Berlin A.M."/>
            <person name="Chapman S.B."/>
            <person name="Dewar J."/>
            <person name="Goldberg J."/>
            <person name="Griggs A."/>
            <person name="Gujja S."/>
            <person name="Hansen M."/>
            <person name="Howarth C."/>
            <person name="Imamovic A."/>
            <person name="Larimer J."/>
            <person name="McCowan C."/>
            <person name="Murphy C."/>
            <person name="Pearson M."/>
            <person name="Priest M."/>
            <person name="Roberts A."/>
            <person name="Saif S."/>
            <person name="Shea T."/>
            <person name="Sykes S."/>
            <person name="Wortman J."/>
            <person name="Nusbaum C."/>
            <person name="Birren B."/>
        </authorList>
    </citation>
    <scope>NUCLEOTIDE SEQUENCE</scope>
    <source>
        <strain evidence="1">CBS 10118</strain>
    </source>
</reference>
<protein>
    <submittedName>
        <fullName evidence="1">Uncharacterized protein</fullName>
    </submittedName>
</protein>
<evidence type="ECO:0000313" key="1">
    <source>
        <dbReference type="EMBL" id="WVW78700.1"/>
    </source>
</evidence>
<organism evidence="1 2">
    <name type="scientific">Kwoniella bestiolae CBS 10118</name>
    <dbReference type="NCBI Taxonomy" id="1296100"/>
    <lineage>
        <taxon>Eukaryota</taxon>
        <taxon>Fungi</taxon>
        <taxon>Dikarya</taxon>
        <taxon>Basidiomycota</taxon>
        <taxon>Agaricomycotina</taxon>
        <taxon>Tremellomycetes</taxon>
        <taxon>Tremellales</taxon>
        <taxon>Cryptococcaceae</taxon>
        <taxon>Kwoniella</taxon>
    </lineage>
</organism>
<dbReference type="AlphaFoldDB" id="A0AAJ8K0P6"/>
<reference evidence="1" key="2">
    <citation type="submission" date="2024-02" db="EMBL/GenBank/DDBJ databases">
        <title>Comparative genomics of Cryptococcus and Kwoniella reveals pathogenesis evolution and contrasting modes of karyotype evolution via chromosome fusion or intercentromeric recombination.</title>
        <authorList>
            <person name="Coelho M.A."/>
            <person name="David-Palma M."/>
            <person name="Shea T."/>
            <person name="Bowers K."/>
            <person name="McGinley-Smith S."/>
            <person name="Mohammad A.W."/>
            <person name="Gnirke A."/>
            <person name="Yurkov A.M."/>
            <person name="Nowrousian M."/>
            <person name="Sun S."/>
            <person name="Cuomo C.A."/>
            <person name="Heitman J."/>
        </authorList>
    </citation>
    <scope>NUCLEOTIDE SEQUENCE</scope>
    <source>
        <strain evidence="1">CBS 10118</strain>
    </source>
</reference>
<dbReference type="RefSeq" id="XP_065725191.1">
    <property type="nucleotide sequence ID" value="XM_065869119.1"/>
</dbReference>
<evidence type="ECO:0000313" key="2">
    <source>
        <dbReference type="Proteomes" id="UP000092730"/>
    </source>
</evidence>
<dbReference type="Proteomes" id="UP000092730">
    <property type="component" value="Chromosome 1"/>
</dbReference>
<dbReference type="EMBL" id="CP144541">
    <property type="protein sequence ID" value="WVW78700.1"/>
    <property type="molecule type" value="Genomic_DNA"/>
</dbReference>
<name>A0AAJ8K0P6_9TREE</name>
<sequence length="437" mass="49280">MMPSAQPSSSSPSYRNARELLADLTQSPLPSMPEKHHHTFPGTRFPDPLTKAVAYALCEPARWPLLQDEDRLIHAPCLRISDDKSRSFNPSLSLPFRDHVLISETVHPLLYFATKKWMSLMDLDKGKLFQRACGELAQQGVLFSEEGLILSELFSCDGDGTSIFFENLPRSLVDNGWFHGMTQNMLANPTYLPWLVDLAIAARERLVAGTPEDEERKEKKLEDPLVKTFKGIGTSRGGSIPDHFVGRMLGDVGLVRLLVEEKRMFPGALKDLLSFLAHHEEISVSLGGETPPDELAGREYEVWVGSPQLGAWWAKIFWQLYAECNSMNCRHWILTDRYYSVFGRCEPSSKITILHIFTHSSPDQEMIETPLEQWAREGKKPTGVTYEPVPPIDPASSYQSLHSHMNIIEAYAKMIYHAGQHLAPGPGHLPRINLRVQ</sequence>
<keyword evidence="2" id="KW-1185">Reference proteome</keyword>